<keyword evidence="2" id="KW-0472">Membrane</keyword>
<reference evidence="4 5" key="1">
    <citation type="journal article" date="2023" name="Environ Microbiome">
        <title>A coral-associated actinobacterium mitigates coral bleaching under heat stress.</title>
        <authorList>
            <person name="Li J."/>
            <person name="Zou Y."/>
            <person name="Li Q."/>
            <person name="Zhang J."/>
            <person name="Bourne D.G."/>
            <person name="Lyu Y."/>
            <person name="Liu C."/>
            <person name="Zhang S."/>
        </authorList>
    </citation>
    <scope>NUCLEOTIDE SEQUENCE [LARGE SCALE GENOMIC DNA]</scope>
    <source>
        <strain evidence="4 5">SCSIO 13291</strain>
    </source>
</reference>
<evidence type="ECO:0000313" key="4">
    <source>
        <dbReference type="EMBL" id="WZW99155.1"/>
    </source>
</evidence>
<keyword evidence="2" id="KW-0812">Transmembrane</keyword>
<feature type="region of interest" description="Disordered" evidence="1">
    <location>
        <begin position="265"/>
        <end position="298"/>
    </location>
</feature>
<dbReference type="PROSITE" id="PS51318">
    <property type="entry name" value="TAT"/>
    <property type="match status" value="1"/>
</dbReference>
<dbReference type="RefSeq" id="WP_342372933.1">
    <property type="nucleotide sequence ID" value="NZ_CP115965.1"/>
</dbReference>
<evidence type="ECO:0000256" key="3">
    <source>
        <dbReference type="SAM" id="SignalP"/>
    </source>
</evidence>
<keyword evidence="3" id="KW-0732">Signal</keyword>
<gene>
    <name evidence="4" type="ORF">PCC79_02835</name>
</gene>
<evidence type="ECO:0000256" key="1">
    <source>
        <dbReference type="SAM" id="MobiDB-lite"/>
    </source>
</evidence>
<keyword evidence="2" id="KW-1133">Transmembrane helix</keyword>
<evidence type="ECO:0008006" key="6">
    <source>
        <dbReference type="Google" id="ProtNLM"/>
    </source>
</evidence>
<accession>A0ABZ3CBL2</accession>
<feature type="transmembrane region" description="Helical" evidence="2">
    <location>
        <begin position="307"/>
        <end position="326"/>
    </location>
</feature>
<name>A0ABZ3CBL2_9ACTN</name>
<proteinExistence type="predicted"/>
<dbReference type="InterPro" id="IPR006311">
    <property type="entry name" value="TAT_signal"/>
</dbReference>
<keyword evidence="5" id="KW-1185">Reference proteome</keyword>
<protein>
    <recommendedName>
        <fullName evidence="6">Esterase-like activity of phytase family protein</fullName>
    </recommendedName>
</protein>
<evidence type="ECO:0000313" key="5">
    <source>
        <dbReference type="Proteomes" id="UP001434337"/>
    </source>
</evidence>
<sequence>MTRDRSHRDRCPRRARLAAAVAALALVGLAVPGATPPAAAEPTITLTDADAPLGLATDHARNRFWVLSEESGTLRLHAFTGDGQAEGTMSARDRLVDGQALAFVDGEAYVGDIGGSRGEVVVYRVTEPWPGTEINHAAALTLAYPDGAHDAAALFVDANHRIGVVTRGDAPGVYLADEGAAAGQTAGLTRVADAPADVTDATALVDGRVVLRTATELVALDPASWTELGRAGIEGEQSGHAVTETVASGRVLTGLADDTALVATDVPGPAPADPTAEPTREPPAPAASTDGETEAESTRTFAQTGTTTAIVAALAVSAVAAMVVLLRR</sequence>
<dbReference type="Proteomes" id="UP001434337">
    <property type="component" value="Chromosome"/>
</dbReference>
<feature type="chain" id="PRO_5045860611" description="Esterase-like activity of phytase family protein" evidence="3">
    <location>
        <begin position="41"/>
        <end position="328"/>
    </location>
</feature>
<feature type="signal peptide" evidence="3">
    <location>
        <begin position="1"/>
        <end position="40"/>
    </location>
</feature>
<dbReference type="SUPFAM" id="SSF63825">
    <property type="entry name" value="YWTD domain"/>
    <property type="match status" value="1"/>
</dbReference>
<evidence type="ECO:0000256" key="2">
    <source>
        <dbReference type="SAM" id="Phobius"/>
    </source>
</evidence>
<dbReference type="EMBL" id="CP115965">
    <property type="protein sequence ID" value="WZW99155.1"/>
    <property type="molecule type" value="Genomic_DNA"/>
</dbReference>
<organism evidence="4 5">
    <name type="scientific">Propioniciclava soli</name>
    <dbReference type="NCBI Taxonomy" id="2775081"/>
    <lineage>
        <taxon>Bacteria</taxon>
        <taxon>Bacillati</taxon>
        <taxon>Actinomycetota</taxon>
        <taxon>Actinomycetes</taxon>
        <taxon>Propionibacteriales</taxon>
        <taxon>Propionibacteriaceae</taxon>
        <taxon>Propioniciclava</taxon>
    </lineage>
</organism>